<dbReference type="CDD" id="cd23992">
    <property type="entry name" value="PBP_GOBP"/>
    <property type="match status" value="1"/>
</dbReference>
<accession>A0A2Z5UWJ4</accession>
<sequence length="168" mass="19234">MADATKWRVAAILVICFTVNLNTVMSSEELMTKMGVTFFNVLEECKKELKVTTNINEGLVRFWRQGAAPERELGCVFLCMAHKKDLLEDQKRIHHENAHQFARGHGAEDDKATEIVSLLRECEQQFITITDDCFRALEVARCFQAHMQRLQWAPSMEVMVEEILAGMA</sequence>
<dbReference type="PRINTS" id="PR00484">
    <property type="entry name" value="PBPGOBP"/>
</dbReference>
<dbReference type="Pfam" id="PF01395">
    <property type="entry name" value="PBP_GOBP"/>
    <property type="match status" value="1"/>
</dbReference>
<name>A0A2Z5UWJ4_OSTFU</name>
<comment type="similarity">
    <text evidence="1">Belongs to the PBP/GOBP family.</text>
</comment>
<keyword evidence="2" id="KW-0813">Transport</keyword>
<keyword evidence="4" id="KW-0732">Signal</keyword>
<proteinExistence type="inferred from homology"/>
<reference evidence="5" key="1">
    <citation type="journal article" date="2018" name="PLoS ONE">
        <title>Conservation and lineage-specific rearrangements in the GOBP/PBP gene complex of distantly related ditrysian Lepidoptera.</title>
        <authorList>
            <person name="Yasukochi Y."/>
            <person name="Yang B."/>
            <person name="Fujimoto T."/>
            <person name="Sahara K."/>
            <person name="Matsuo T."/>
            <person name="Ishikawa Y."/>
        </authorList>
    </citation>
    <scope>NUCLEOTIDE SEQUENCE</scope>
</reference>
<feature type="disulfide bond" evidence="3">
    <location>
        <begin position="122"/>
        <end position="142"/>
    </location>
</feature>
<gene>
    <name evidence="5" type="primary">OfurPBP4</name>
</gene>
<keyword evidence="3" id="KW-1015">Disulfide bond</keyword>
<dbReference type="Gene3D" id="1.10.238.20">
    <property type="entry name" value="Pheromone/general odorant binding protein domain"/>
    <property type="match status" value="1"/>
</dbReference>
<dbReference type="AlphaFoldDB" id="A0A2Z5UWJ4"/>
<dbReference type="SMART" id="SM00708">
    <property type="entry name" value="PhBP"/>
    <property type="match status" value="1"/>
</dbReference>
<evidence type="ECO:0000313" key="5">
    <source>
        <dbReference type="EMBL" id="BBB15967.1"/>
    </source>
</evidence>
<dbReference type="InterPro" id="IPR006072">
    <property type="entry name" value="Odorant/phero-bd_Lep"/>
</dbReference>
<dbReference type="GO" id="GO:0005549">
    <property type="term" value="F:odorant binding"/>
    <property type="evidence" value="ECO:0007669"/>
    <property type="project" value="InterPro"/>
</dbReference>
<protein>
    <submittedName>
        <fullName evidence="5">Pheromone binding protein-D</fullName>
    </submittedName>
</protein>
<dbReference type="EMBL" id="LC085605">
    <property type="protein sequence ID" value="BBB15967.1"/>
    <property type="molecule type" value="Genomic_DNA"/>
</dbReference>
<evidence type="ECO:0000256" key="4">
    <source>
        <dbReference type="SAM" id="SignalP"/>
    </source>
</evidence>
<dbReference type="InterPro" id="IPR036728">
    <property type="entry name" value="PBP_GOBP_sf"/>
</dbReference>
<dbReference type="SUPFAM" id="SSF47565">
    <property type="entry name" value="Insect pheromone/odorant-binding proteins"/>
    <property type="match status" value="1"/>
</dbReference>
<feature type="disulfide bond" evidence="3">
    <location>
        <begin position="75"/>
        <end position="133"/>
    </location>
</feature>
<dbReference type="InterPro" id="IPR006170">
    <property type="entry name" value="PBP/GOBP"/>
</dbReference>
<evidence type="ECO:0000256" key="1">
    <source>
        <dbReference type="ARBA" id="ARBA00008098"/>
    </source>
</evidence>
<evidence type="ECO:0000256" key="3">
    <source>
        <dbReference type="PIRSR" id="PIRSR015604-1"/>
    </source>
</evidence>
<feature type="chain" id="PRO_5016425080" evidence="4">
    <location>
        <begin position="27"/>
        <end position="168"/>
    </location>
</feature>
<feature type="disulfide bond" evidence="3">
    <location>
        <begin position="45"/>
        <end position="79"/>
    </location>
</feature>
<evidence type="ECO:0000256" key="2">
    <source>
        <dbReference type="ARBA" id="ARBA00022448"/>
    </source>
</evidence>
<feature type="signal peptide" evidence="4">
    <location>
        <begin position="1"/>
        <end position="26"/>
    </location>
</feature>
<organism evidence="5">
    <name type="scientific">Ostrinia furnacalis</name>
    <name type="common">Asian corn borer</name>
    <dbReference type="NCBI Taxonomy" id="93504"/>
    <lineage>
        <taxon>Eukaryota</taxon>
        <taxon>Metazoa</taxon>
        <taxon>Ecdysozoa</taxon>
        <taxon>Arthropoda</taxon>
        <taxon>Hexapoda</taxon>
        <taxon>Insecta</taxon>
        <taxon>Pterygota</taxon>
        <taxon>Neoptera</taxon>
        <taxon>Endopterygota</taxon>
        <taxon>Lepidoptera</taxon>
        <taxon>Glossata</taxon>
        <taxon>Ditrysia</taxon>
        <taxon>Pyraloidea</taxon>
        <taxon>Crambidae</taxon>
        <taxon>Pyraustinae</taxon>
        <taxon>Ostrinia</taxon>
    </lineage>
</organism>
<dbReference type="PIRSF" id="PIRSF015604">
    <property type="entry name" value="Odorant/phero_bd"/>
    <property type="match status" value="1"/>
</dbReference>